<keyword evidence="2" id="KW-1185">Reference proteome</keyword>
<dbReference type="EMBL" id="CAKKNE010000004">
    <property type="protein sequence ID" value="CAH0374526.1"/>
    <property type="molecule type" value="Genomic_DNA"/>
</dbReference>
<dbReference type="AlphaFoldDB" id="A0A8J2SPA6"/>
<organism evidence="1 2">
    <name type="scientific">Pelagomonas calceolata</name>
    <dbReference type="NCBI Taxonomy" id="35677"/>
    <lineage>
        <taxon>Eukaryota</taxon>
        <taxon>Sar</taxon>
        <taxon>Stramenopiles</taxon>
        <taxon>Ochrophyta</taxon>
        <taxon>Pelagophyceae</taxon>
        <taxon>Pelagomonadales</taxon>
        <taxon>Pelagomonadaceae</taxon>
        <taxon>Pelagomonas</taxon>
    </lineage>
</organism>
<proteinExistence type="predicted"/>
<accession>A0A8J2SPA6</accession>
<dbReference type="OrthoDB" id="10673784at2759"/>
<evidence type="ECO:0000313" key="1">
    <source>
        <dbReference type="EMBL" id="CAH0374526.1"/>
    </source>
</evidence>
<protein>
    <submittedName>
        <fullName evidence="1">Uncharacterized protein</fullName>
    </submittedName>
</protein>
<sequence>MNLLYLLLLPRAAANGIKHAKYQADNLLQDGTYLDAERQQALMRKNQRKKYPVQLPGCVTVGSDRHCRKEVKAPAAPAKSKRADAAAEAASRRWRGAQHLTPTKQKHDLNATLVFTKDGNCGAPQRFNKTLTSKLYFFAYVTSRNPELLKHFLAFYAARGIRFKEPGRSLIIVSPSLKDVKPILDEVVHPDNLREASTYTSDLKREAVNAYLKTLPKNKYLMYPDLDEFFDVPTPLIDAALVTGDGFVLGSMVDRIAETWRLNSITNEPLWRQFPRRCLATLEMLKGQPRKWILVPTSFMGKSTQYASSHYVEGEEALPRGLKAYGFSHYRFGAKSLDLTKAKLGLYEQNNAGSAKVYNFMLRWLDKADDHLLSKRFRRFVTCLEPCASPAVSR</sequence>
<comment type="caution">
    <text evidence="1">The sequence shown here is derived from an EMBL/GenBank/DDBJ whole genome shotgun (WGS) entry which is preliminary data.</text>
</comment>
<name>A0A8J2SPA6_9STRA</name>
<reference evidence="1" key="1">
    <citation type="submission" date="2021-11" db="EMBL/GenBank/DDBJ databases">
        <authorList>
            <consortium name="Genoscope - CEA"/>
            <person name="William W."/>
        </authorList>
    </citation>
    <scope>NUCLEOTIDE SEQUENCE</scope>
</reference>
<dbReference type="Proteomes" id="UP000789595">
    <property type="component" value="Unassembled WGS sequence"/>
</dbReference>
<evidence type="ECO:0000313" key="2">
    <source>
        <dbReference type="Proteomes" id="UP000789595"/>
    </source>
</evidence>
<gene>
    <name evidence="1" type="ORF">PECAL_4P18140</name>
</gene>